<accession>A0ACC3D916</accession>
<comment type="caution">
    <text evidence="1">The sequence shown here is derived from an EMBL/GenBank/DDBJ whole genome shotgun (WGS) entry which is preliminary data.</text>
</comment>
<reference evidence="1" key="1">
    <citation type="submission" date="2024-09" db="EMBL/GenBank/DDBJ databases">
        <title>Black Yeasts Isolated from many extreme environments.</title>
        <authorList>
            <person name="Coleine C."/>
            <person name="Stajich J.E."/>
            <person name="Selbmann L."/>
        </authorList>
    </citation>
    <scope>NUCLEOTIDE SEQUENCE</scope>
    <source>
        <strain evidence="1">CCFEE 5737</strain>
    </source>
</reference>
<keyword evidence="2" id="KW-1185">Reference proteome</keyword>
<gene>
    <name evidence="1" type="ORF">LTS18_012761</name>
</gene>
<sequence>MPVKRPAAHADWAPCRINAEDLSLFRFISGYAVYSLSDAAGGSSYNIRQSTIPAVRKAISGDLVPSGKGKRGGPSELNILQDLIANEFSGKFPVAKINFFKVYRLCMDILHALVEKDGDPGDAFASLPKVEQALNLAKVVLMAVDKGQLTHETKQVLSAATEAFKEVVGSQGSSDFLWKEM</sequence>
<dbReference type="Proteomes" id="UP001186974">
    <property type="component" value="Unassembled WGS sequence"/>
</dbReference>
<proteinExistence type="predicted"/>
<organism evidence="1 2">
    <name type="scientific">Coniosporium uncinatum</name>
    <dbReference type="NCBI Taxonomy" id="93489"/>
    <lineage>
        <taxon>Eukaryota</taxon>
        <taxon>Fungi</taxon>
        <taxon>Dikarya</taxon>
        <taxon>Ascomycota</taxon>
        <taxon>Pezizomycotina</taxon>
        <taxon>Dothideomycetes</taxon>
        <taxon>Dothideomycetes incertae sedis</taxon>
        <taxon>Coniosporium</taxon>
    </lineage>
</organism>
<dbReference type="EMBL" id="JAWDJW010006720">
    <property type="protein sequence ID" value="KAK3063787.1"/>
    <property type="molecule type" value="Genomic_DNA"/>
</dbReference>
<protein>
    <submittedName>
        <fullName evidence="1">Uncharacterized protein</fullName>
    </submittedName>
</protein>
<evidence type="ECO:0000313" key="1">
    <source>
        <dbReference type="EMBL" id="KAK3063787.1"/>
    </source>
</evidence>
<evidence type="ECO:0000313" key="2">
    <source>
        <dbReference type="Proteomes" id="UP001186974"/>
    </source>
</evidence>
<name>A0ACC3D916_9PEZI</name>